<proteinExistence type="predicted"/>
<dbReference type="OrthoDB" id="642680at2"/>
<feature type="transmembrane region" description="Helical" evidence="1">
    <location>
        <begin position="186"/>
        <end position="206"/>
    </location>
</feature>
<feature type="transmembrane region" description="Helical" evidence="1">
    <location>
        <begin position="263"/>
        <end position="282"/>
    </location>
</feature>
<feature type="transmembrane region" description="Helical" evidence="1">
    <location>
        <begin position="294"/>
        <end position="315"/>
    </location>
</feature>
<keyword evidence="4" id="KW-1185">Reference proteome</keyword>
<feature type="transmembrane region" description="Helical" evidence="1">
    <location>
        <begin position="385"/>
        <end position="402"/>
    </location>
</feature>
<feature type="transmembrane region" description="Helical" evidence="1">
    <location>
        <begin position="136"/>
        <end position="155"/>
    </location>
</feature>
<dbReference type="EMBL" id="FQWQ01000005">
    <property type="protein sequence ID" value="SHH88597.1"/>
    <property type="molecule type" value="Genomic_DNA"/>
</dbReference>
<evidence type="ECO:0000313" key="3">
    <source>
        <dbReference type="EMBL" id="SHH88597.1"/>
    </source>
</evidence>
<accession>A0A1M5WM68</accession>
<feature type="transmembrane region" description="Helical" evidence="1">
    <location>
        <begin position="363"/>
        <end position="379"/>
    </location>
</feature>
<evidence type="ECO:0000313" key="4">
    <source>
        <dbReference type="Proteomes" id="UP000184212"/>
    </source>
</evidence>
<keyword evidence="1" id="KW-1133">Transmembrane helix</keyword>
<feature type="transmembrane region" description="Helical" evidence="1">
    <location>
        <begin position="161"/>
        <end position="179"/>
    </location>
</feature>
<feature type="transmembrane region" description="Helical" evidence="1">
    <location>
        <begin position="72"/>
        <end position="93"/>
    </location>
</feature>
<protein>
    <submittedName>
        <fullName evidence="3">Predicted membrane protein</fullName>
    </submittedName>
</protein>
<organism evidence="3 4">
    <name type="scientific">Chryseolinea serpens</name>
    <dbReference type="NCBI Taxonomy" id="947013"/>
    <lineage>
        <taxon>Bacteria</taxon>
        <taxon>Pseudomonadati</taxon>
        <taxon>Bacteroidota</taxon>
        <taxon>Cytophagia</taxon>
        <taxon>Cytophagales</taxon>
        <taxon>Fulvivirgaceae</taxon>
        <taxon>Chryseolinea</taxon>
    </lineage>
</organism>
<gene>
    <name evidence="3" type="ORF">SAMN04488109_5826</name>
</gene>
<evidence type="ECO:0000259" key="2">
    <source>
        <dbReference type="Pfam" id="PF09925"/>
    </source>
</evidence>
<dbReference type="STRING" id="947013.SAMN04488109_5826"/>
<dbReference type="AlphaFoldDB" id="A0A1M5WM68"/>
<feature type="transmembrane region" description="Helical" evidence="1">
    <location>
        <begin position="212"/>
        <end position="231"/>
    </location>
</feature>
<evidence type="ECO:0000256" key="1">
    <source>
        <dbReference type="SAM" id="Phobius"/>
    </source>
</evidence>
<keyword evidence="1" id="KW-0812">Transmembrane</keyword>
<feature type="transmembrane region" description="Helical" evidence="1">
    <location>
        <begin position="238"/>
        <end position="257"/>
    </location>
</feature>
<dbReference type="Proteomes" id="UP000184212">
    <property type="component" value="Unassembled WGS sequence"/>
</dbReference>
<name>A0A1M5WM68_9BACT</name>
<keyword evidence="1" id="KW-0472">Membrane</keyword>
<dbReference type="Pfam" id="PF09925">
    <property type="entry name" value="DUF2157"/>
    <property type="match status" value="1"/>
</dbReference>
<feature type="transmembrane region" description="Helical" evidence="1">
    <location>
        <begin position="414"/>
        <end position="431"/>
    </location>
</feature>
<feature type="transmembrane region" description="Helical" evidence="1">
    <location>
        <begin position="105"/>
        <end position="124"/>
    </location>
</feature>
<reference evidence="3 4" key="1">
    <citation type="submission" date="2016-11" db="EMBL/GenBank/DDBJ databases">
        <authorList>
            <person name="Jaros S."/>
            <person name="Januszkiewicz K."/>
            <person name="Wedrychowicz H."/>
        </authorList>
    </citation>
    <scope>NUCLEOTIDE SEQUENCE [LARGE SCALE GENOMIC DNA]</scope>
    <source>
        <strain evidence="3 4">DSM 24574</strain>
    </source>
</reference>
<feature type="transmembrane region" description="Helical" evidence="1">
    <location>
        <begin position="437"/>
        <end position="459"/>
    </location>
</feature>
<feature type="transmembrane region" description="Helical" evidence="1">
    <location>
        <begin position="335"/>
        <end position="356"/>
    </location>
</feature>
<sequence length="466" mass="52463">MELPGTHRAAFLFLKNEYLPTPDISTTPATRMSKQILKELPELVRANVISEETAQRIADHYNAQPNPSTNRLLIVFSILGGLLVSMGLVLIVAHNWDELPKGIKLLVGLFPMLVAQAVCGYIVIKNIPSRAWREGCGVFLCFAIALSISIVGQVYNIEGNFGRFLMVWMLLTLPVVYVLRSPATAMLYIVGVTWYACEVGYFSYFSMGVLPWKYWPMLLLILPFCYTEFLLKGVKTNFYYFISWLFTLSITVCLGCFESNNDEVVVITYMSLFSAFVILSQMKMFETNRVLTNAFLVVGSLGIMGLLLMLSFDWYWDELASLSTEGVKLYFALSIEFYFAMIFTVLAATLLVLLLRRKPMAEVNLKVFAFLLFIALFVLGKESPVAAQLSVNLVVLVFAIYTIRDGALKNHLGILNYGLLIITALIICRFFDTDFSFVVRGLLFIGVGAGFFAANLYMIRKRKQSA</sequence>
<feature type="domain" description="DUF2157" evidence="2">
    <location>
        <begin position="42"/>
        <end position="183"/>
    </location>
</feature>
<dbReference type="InterPro" id="IPR018677">
    <property type="entry name" value="DUF2157"/>
</dbReference>